<protein>
    <recommendedName>
        <fullName evidence="3">DUF6318 domain-containing protein</fullName>
    </recommendedName>
</protein>
<reference evidence="4" key="1">
    <citation type="submission" date="2020-11" db="EMBL/GenBank/DDBJ databases">
        <title>Nocardioides sp. CBS4Y-1, whole genome shotgun sequence.</title>
        <authorList>
            <person name="Tuo L."/>
        </authorList>
    </citation>
    <scope>NUCLEOTIDE SEQUENCE</scope>
    <source>
        <strain evidence="4">CBS4Y-1</strain>
    </source>
</reference>
<name>A0A930Y6N0_9ACTN</name>
<evidence type="ECO:0000313" key="4">
    <source>
        <dbReference type="EMBL" id="MBF4162545.1"/>
    </source>
</evidence>
<evidence type="ECO:0000256" key="2">
    <source>
        <dbReference type="SAM" id="SignalP"/>
    </source>
</evidence>
<evidence type="ECO:0000313" key="5">
    <source>
        <dbReference type="Proteomes" id="UP000656804"/>
    </source>
</evidence>
<evidence type="ECO:0000259" key="3">
    <source>
        <dbReference type="Pfam" id="PF19843"/>
    </source>
</evidence>
<dbReference type="Pfam" id="PF19843">
    <property type="entry name" value="DUF6318"/>
    <property type="match status" value="1"/>
</dbReference>
<dbReference type="EMBL" id="JADIVZ010000006">
    <property type="protein sequence ID" value="MBF4162545.1"/>
    <property type="molecule type" value="Genomic_DNA"/>
</dbReference>
<feature type="domain" description="DUF6318" evidence="3">
    <location>
        <begin position="68"/>
        <end position="192"/>
    </location>
</feature>
<keyword evidence="5" id="KW-1185">Reference proteome</keyword>
<gene>
    <name evidence="4" type="ORF">ISG29_12675</name>
</gene>
<feature type="compositionally biased region" description="Low complexity" evidence="1">
    <location>
        <begin position="44"/>
        <end position="58"/>
    </location>
</feature>
<dbReference type="AlphaFoldDB" id="A0A930Y6N0"/>
<proteinExistence type="predicted"/>
<keyword evidence="2" id="KW-0732">Signal</keyword>
<feature type="signal peptide" evidence="2">
    <location>
        <begin position="1"/>
        <end position="34"/>
    </location>
</feature>
<evidence type="ECO:0000256" key="1">
    <source>
        <dbReference type="SAM" id="MobiDB-lite"/>
    </source>
</evidence>
<feature type="chain" id="PRO_5037987492" description="DUF6318 domain-containing protein" evidence="2">
    <location>
        <begin position="35"/>
        <end position="196"/>
    </location>
</feature>
<sequence length="196" mass="21070">MGATISGRPHMLRTRRLATPLAAALLIAALGACGGDPEPKFEPTESTSPTPSDDTTTDAADVKEPWESRKPSGALAFAKHWTQSFSEAFQTGDASDFKALGSPKCSTCKTYLNIIDDAYSDGGKITGKAWHLSDLSFGAVPDTNLKVVVAGSMKTSKQVTRHPDGESTTFPAETFRVTFNLEWKDGAWITNEVTRQ</sequence>
<dbReference type="RefSeq" id="WP_194503816.1">
    <property type="nucleotide sequence ID" value="NZ_JADIVZ010000006.1"/>
</dbReference>
<feature type="region of interest" description="Disordered" evidence="1">
    <location>
        <begin position="36"/>
        <end position="68"/>
    </location>
</feature>
<comment type="caution">
    <text evidence="4">The sequence shown here is derived from an EMBL/GenBank/DDBJ whole genome shotgun (WGS) entry which is preliminary data.</text>
</comment>
<organism evidence="4 5">
    <name type="scientific">Nocardioides acrostichi</name>
    <dbReference type="NCBI Taxonomy" id="2784339"/>
    <lineage>
        <taxon>Bacteria</taxon>
        <taxon>Bacillati</taxon>
        <taxon>Actinomycetota</taxon>
        <taxon>Actinomycetes</taxon>
        <taxon>Propionibacteriales</taxon>
        <taxon>Nocardioidaceae</taxon>
        <taxon>Nocardioides</taxon>
    </lineage>
</organism>
<accession>A0A930Y6N0</accession>
<dbReference type="InterPro" id="IPR046281">
    <property type="entry name" value="DUF6318"/>
</dbReference>
<dbReference type="Proteomes" id="UP000656804">
    <property type="component" value="Unassembled WGS sequence"/>
</dbReference>